<comment type="caution">
    <text evidence="1">The sequence shown here is derived from an EMBL/GenBank/DDBJ whole genome shotgun (WGS) entry which is preliminary data.</text>
</comment>
<dbReference type="GO" id="GO:0005829">
    <property type="term" value="C:cytosol"/>
    <property type="evidence" value="ECO:0007669"/>
    <property type="project" value="TreeGrafter"/>
</dbReference>
<dbReference type="SUPFAM" id="SSF56784">
    <property type="entry name" value="HAD-like"/>
    <property type="match status" value="1"/>
</dbReference>
<dbReference type="NCBIfam" id="TIGR00099">
    <property type="entry name" value="Cof-subfamily"/>
    <property type="match status" value="1"/>
</dbReference>
<dbReference type="SFLD" id="SFLDS00003">
    <property type="entry name" value="Haloacid_Dehalogenase"/>
    <property type="match status" value="1"/>
</dbReference>
<dbReference type="PANTHER" id="PTHR10000:SF8">
    <property type="entry name" value="HAD SUPERFAMILY HYDROLASE-LIKE, TYPE 3"/>
    <property type="match status" value="1"/>
</dbReference>
<dbReference type="STRING" id="100884.GCA_000269565_01059"/>
<proteinExistence type="predicted"/>
<dbReference type="HOGENOM" id="CLU_044146_0_1_9"/>
<dbReference type="OrthoDB" id="9781413at2"/>
<evidence type="ECO:0000313" key="1">
    <source>
        <dbReference type="EMBL" id="EFW06009.1"/>
    </source>
</evidence>
<name>E7G7D4_9FIRM</name>
<keyword evidence="2" id="KW-1185">Reference proteome</keyword>
<dbReference type="InterPro" id="IPR000150">
    <property type="entry name" value="Cof"/>
</dbReference>
<dbReference type="PROSITE" id="PS01229">
    <property type="entry name" value="COF_2"/>
    <property type="match status" value="1"/>
</dbReference>
<dbReference type="eggNOG" id="COG0561">
    <property type="taxonomic scope" value="Bacteria"/>
</dbReference>
<accession>E7G7D4</accession>
<reference evidence="1 2" key="1">
    <citation type="submission" date="2010-12" db="EMBL/GenBank/DDBJ databases">
        <title>The Genome Sequence of Coprobacillus sp. strain 29_1.</title>
        <authorList>
            <consortium name="The Broad Institute Genome Sequencing Platform"/>
            <person name="Earl A."/>
            <person name="Ward D."/>
            <person name="Feldgarden M."/>
            <person name="Gevers D."/>
            <person name="Daigneault M."/>
            <person name="Sibley C.D."/>
            <person name="White A."/>
            <person name="Strauss J."/>
            <person name="Allen-Vercoe E."/>
            <person name="Young S.K."/>
            <person name="Zeng Q."/>
            <person name="Gargeya S."/>
            <person name="Fitzgerald M."/>
            <person name="Haas B."/>
            <person name="Abouelleil A."/>
            <person name="Alvarado L."/>
            <person name="Arachchi H.M."/>
            <person name="Berlin A."/>
            <person name="Brown A."/>
            <person name="Chapman S.B."/>
            <person name="Chen Z."/>
            <person name="Dunbar C."/>
            <person name="Freedman E."/>
            <person name="Gearin G."/>
            <person name="Gellesch M."/>
            <person name="Goldberg J."/>
            <person name="Griggs A."/>
            <person name="Gujja S."/>
            <person name="Heilman E."/>
            <person name="Heiman D."/>
            <person name="Howarth C."/>
            <person name="Larson L."/>
            <person name="Lui A."/>
            <person name="MacDonald P.J.P."/>
            <person name="Mehta T."/>
            <person name="Montmayeur A."/>
            <person name="Murphy C."/>
            <person name="Neiman D."/>
            <person name="Pearson M."/>
            <person name="Priest M."/>
            <person name="Roberts A."/>
            <person name="Saif S."/>
            <person name="Shea T."/>
            <person name="Shenoy N."/>
            <person name="Sisk P."/>
            <person name="Stolte C."/>
            <person name="Sykes S."/>
            <person name="White J."/>
            <person name="Yandava C."/>
            <person name="Nusbaum C."/>
            <person name="Birren B."/>
        </authorList>
    </citation>
    <scope>NUCLEOTIDE SEQUENCE [LARGE SCALE GENOMIC DNA]</scope>
    <source>
        <strain evidence="1 2">29_1</strain>
    </source>
</reference>
<dbReference type="InterPro" id="IPR006379">
    <property type="entry name" value="HAD-SF_hydro_IIB"/>
</dbReference>
<dbReference type="NCBIfam" id="TIGR01484">
    <property type="entry name" value="HAD-SF-IIB"/>
    <property type="match status" value="1"/>
</dbReference>
<dbReference type="GO" id="GO:0000287">
    <property type="term" value="F:magnesium ion binding"/>
    <property type="evidence" value="ECO:0007669"/>
    <property type="project" value="TreeGrafter"/>
</dbReference>
<dbReference type="EMBL" id="ADKX01000009">
    <property type="protein sequence ID" value="EFW06009.1"/>
    <property type="molecule type" value="Genomic_DNA"/>
</dbReference>
<dbReference type="GO" id="GO:0016791">
    <property type="term" value="F:phosphatase activity"/>
    <property type="evidence" value="ECO:0007669"/>
    <property type="project" value="TreeGrafter"/>
</dbReference>
<dbReference type="PROSITE" id="PS01228">
    <property type="entry name" value="COF_1"/>
    <property type="match status" value="1"/>
</dbReference>
<dbReference type="Gene3D" id="3.40.50.1000">
    <property type="entry name" value="HAD superfamily/HAD-like"/>
    <property type="match status" value="1"/>
</dbReference>
<organism evidence="1 2">
    <name type="scientific">Coprobacillus cateniformis</name>
    <dbReference type="NCBI Taxonomy" id="100884"/>
    <lineage>
        <taxon>Bacteria</taxon>
        <taxon>Bacillati</taxon>
        <taxon>Bacillota</taxon>
        <taxon>Erysipelotrichia</taxon>
        <taxon>Erysipelotrichales</taxon>
        <taxon>Coprobacillaceae</taxon>
        <taxon>Coprobacillus</taxon>
    </lineage>
</organism>
<evidence type="ECO:0000313" key="2">
    <source>
        <dbReference type="Proteomes" id="UP000003157"/>
    </source>
</evidence>
<dbReference type="Proteomes" id="UP000003157">
    <property type="component" value="Unassembled WGS sequence"/>
</dbReference>
<gene>
    <name evidence="1" type="ORF">HMPREF9488_00648</name>
</gene>
<dbReference type="InterPro" id="IPR023214">
    <property type="entry name" value="HAD_sf"/>
</dbReference>
<dbReference type="Gene3D" id="3.30.1240.10">
    <property type="match status" value="1"/>
</dbReference>
<dbReference type="PANTHER" id="PTHR10000">
    <property type="entry name" value="PHOSPHOSERINE PHOSPHATASE"/>
    <property type="match status" value="1"/>
</dbReference>
<dbReference type="SFLD" id="SFLDG01140">
    <property type="entry name" value="C2.B:_Phosphomannomutase_and_P"/>
    <property type="match status" value="1"/>
</dbReference>
<dbReference type="AlphaFoldDB" id="E7G7D4"/>
<dbReference type="InterPro" id="IPR036412">
    <property type="entry name" value="HAD-like_sf"/>
</dbReference>
<dbReference type="Pfam" id="PF08282">
    <property type="entry name" value="Hydrolase_3"/>
    <property type="match status" value="1"/>
</dbReference>
<sequence>MEDNKMNEIKIIICDLDGTLLNEEEMMSELTINTIKKLKENGYLFGYATGRPICSIENLMEKWQMNKDIVDIVIGLNGGHIKDYRLNREEKCFQIDGKLIEKIITHFQGFPVNFGVYKDDYLAVFKDDDLAKRLATSDNIPYIVENFQDIYKSKQSKLIVITHPSDMKYIREHGQKLNHPHLKSLQAGQIEYEYMDPQLSKSLGLELVCSWHDLSLKNLLAFGDADNDAEMIRDAGIGVAMENASTLTKSYANYITGSHQNDGVAYFLLEKILGGNI</sequence>
<protein>
    <submittedName>
        <fullName evidence="1">Uncharacterized protein</fullName>
    </submittedName>
</protein>